<keyword evidence="14" id="KW-1185">Reference proteome</keyword>
<dbReference type="PANTHER" id="PTHR14094">
    <property type="entry name" value="SIGNAL RECOGNITION PARTICLE 72"/>
    <property type="match status" value="1"/>
</dbReference>
<evidence type="ECO:0000256" key="2">
    <source>
        <dbReference type="ARBA" id="ARBA00004496"/>
    </source>
</evidence>
<keyword evidence="5 9" id="KW-0963">Cytoplasm</keyword>
<comment type="similarity">
    <text evidence="3 9">Belongs to the SRP72 family.</text>
</comment>
<dbReference type="Gene3D" id="1.25.40.10">
    <property type="entry name" value="Tetratricopeptide repeat domain"/>
    <property type="match status" value="1"/>
</dbReference>
<dbReference type="Pfam" id="PF17004">
    <property type="entry name" value="SRP_TPR_like"/>
    <property type="match status" value="1"/>
</dbReference>
<dbReference type="SUPFAM" id="SSF48452">
    <property type="entry name" value="TPR-like"/>
    <property type="match status" value="1"/>
</dbReference>
<reference evidence="13" key="1">
    <citation type="journal article" date="2023" name="IMA Fungus">
        <title>Comparative genomic study of the Penicillium genus elucidates a diverse pangenome and 15 lateral gene transfer events.</title>
        <authorList>
            <person name="Petersen C."/>
            <person name="Sorensen T."/>
            <person name="Nielsen M.R."/>
            <person name="Sondergaard T.E."/>
            <person name="Sorensen J.L."/>
            <person name="Fitzpatrick D.A."/>
            <person name="Frisvad J.C."/>
            <person name="Nielsen K.L."/>
        </authorList>
    </citation>
    <scope>NUCLEOTIDE SEQUENCE</scope>
    <source>
        <strain evidence="13">IBT 17514</strain>
    </source>
</reference>
<dbReference type="InterPro" id="IPR013699">
    <property type="entry name" value="Signal_recog_part_SRP72_RNA-bd"/>
</dbReference>
<dbReference type="InterPro" id="IPR031545">
    <property type="entry name" value="SRP72_TPR-like"/>
</dbReference>
<proteinExistence type="inferred from homology"/>
<dbReference type="InterPro" id="IPR026270">
    <property type="entry name" value="SRP72"/>
</dbReference>
<dbReference type="GO" id="GO:0005786">
    <property type="term" value="C:signal recognition particle, endoplasmic reticulum targeting"/>
    <property type="evidence" value="ECO:0007669"/>
    <property type="project" value="UniProtKB-UniRule"/>
</dbReference>
<keyword evidence="6" id="KW-0256">Endoplasmic reticulum</keyword>
<dbReference type="Proteomes" id="UP001215712">
    <property type="component" value="Unassembled WGS sequence"/>
</dbReference>
<feature type="compositionally biased region" description="Basic residues" evidence="11">
    <location>
        <begin position="597"/>
        <end position="606"/>
    </location>
</feature>
<evidence type="ECO:0000256" key="1">
    <source>
        <dbReference type="ARBA" id="ARBA00004240"/>
    </source>
</evidence>
<dbReference type="EMBL" id="JAQJAN010000024">
    <property type="protein sequence ID" value="KAJ5700957.1"/>
    <property type="molecule type" value="Genomic_DNA"/>
</dbReference>
<protein>
    <recommendedName>
        <fullName evidence="4 9">Signal recognition particle subunit SRP72</fullName>
    </recommendedName>
</protein>
<dbReference type="GO" id="GO:0043022">
    <property type="term" value="F:ribosome binding"/>
    <property type="evidence" value="ECO:0007669"/>
    <property type="project" value="TreeGrafter"/>
</dbReference>
<keyword evidence="7 9" id="KW-0733">Signal recognition particle</keyword>
<feature type="region of interest" description="Disordered" evidence="11">
    <location>
        <begin position="552"/>
        <end position="638"/>
    </location>
</feature>
<dbReference type="GO" id="GO:0008312">
    <property type="term" value="F:7S RNA binding"/>
    <property type="evidence" value="ECO:0007669"/>
    <property type="project" value="InterPro"/>
</dbReference>
<sequence length="662" mass="72836">MVAQSLSSLLERASIDDHEEVLKSCNETLKKSKTDSTAQYIKVIALLKLDRYEDALRVLEAGGDALKKQAGLEHAYALYKCARWDEALTAITQASASRGASHLEAQVSYRAEHFRRAADIYEKLSQDREGSRYEEHDLSINSWATDAQLQWKGESEHVRHQRPSREDLEAFETAYNAACLKIAKGEFPQAEVLLNRAKNICETSEDLSPEDRAAELLPIAVQYLYVLIRQGKTEEAESLLAQISVDNISELSTKRIARNNIVLARQTEVNPYLLYKSLHETPEAVNNDRLFGFQDNTLLGNSHAADLLVQKYDGMIRSTAKGLSKSSYPSAEASTNLLSVYNAAGHAQGQAGPKGLKQILPLLERRPKDLGLLLTVVQLYVSVGNTTSAITAVERSLRALEESISETDQEARFNPGLLSVLVSLYQLEGRKLQIRTILAQAASFWRNKPEAPAGLLRAAAKSLLRSDAPSDLATAGDLFKSLYQKDSSDRIAIAGYVASQATLDYSQVESQLDHLPAIGDLVSGVDISALESAGIAPSASSSAAAAAAFAGARKRSAADKEDRSTKRVRKSRLPKDFDPAKKPDPERWLPLRDRSSYRPKGKKGKQRAADRTQGGPVSEKQEESAPQPQQQKASGEAMLRRIRRRASGRCGLDWARCILLIK</sequence>
<keyword evidence="10" id="KW-0175">Coiled coil</keyword>
<evidence type="ECO:0000256" key="10">
    <source>
        <dbReference type="SAM" id="Coils"/>
    </source>
</evidence>
<dbReference type="Pfam" id="PF08492">
    <property type="entry name" value="SRP72"/>
    <property type="match status" value="1"/>
</dbReference>
<evidence type="ECO:0000256" key="5">
    <source>
        <dbReference type="ARBA" id="ARBA00022490"/>
    </source>
</evidence>
<feature type="coiled-coil region" evidence="10">
    <location>
        <begin position="15"/>
        <end position="69"/>
    </location>
</feature>
<reference evidence="13" key="2">
    <citation type="submission" date="2023-01" db="EMBL/GenBank/DDBJ databases">
        <authorList>
            <person name="Petersen C."/>
        </authorList>
    </citation>
    <scope>NUCLEOTIDE SEQUENCE</scope>
    <source>
        <strain evidence="13">IBT 17514</strain>
    </source>
</reference>
<evidence type="ECO:0000256" key="3">
    <source>
        <dbReference type="ARBA" id="ARBA00007676"/>
    </source>
</evidence>
<dbReference type="GO" id="GO:0006614">
    <property type="term" value="P:SRP-dependent cotranslational protein targeting to membrane"/>
    <property type="evidence" value="ECO:0007669"/>
    <property type="project" value="UniProtKB-UniRule"/>
</dbReference>
<evidence type="ECO:0000313" key="14">
    <source>
        <dbReference type="Proteomes" id="UP001215712"/>
    </source>
</evidence>
<evidence type="ECO:0000259" key="12">
    <source>
        <dbReference type="Pfam" id="PF08492"/>
    </source>
</evidence>
<evidence type="ECO:0000256" key="7">
    <source>
        <dbReference type="ARBA" id="ARBA00023135"/>
    </source>
</evidence>
<feature type="compositionally biased region" description="Basic and acidic residues" evidence="11">
    <location>
        <begin position="556"/>
        <end position="565"/>
    </location>
</feature>
<dbReference type="FunFam" id="1.25.40.10:FF:000512">
    <property type="entry name" value="Signal recognition particle subunit SRP72"/>
    <property type="match status" value="1"/>
</dbReference>
<evidence type="ECO:0000256" key="4">
    <source>
        <dbReference type="ARBA" id="ARBA00018350"/>
    </source>
</evidence>
<accession>A0AAD6HA25</accession>
<evidence type="ECO:0000313" key="13">
    <source>
        <dbReference type="EMBL" id="KAJ5700957.1"/>
    </source>
</evidence>
<feature type="compositionally biased region" description="Polar residues" evidence="11">
    <location>
        <begin position="624"/>
        <end position="633"/>
    </location>
</feature>
<comment type="subcellular location">
    <subcellularLocation>
        <location evidence="2 9">Cytoplasm</location>
    </subcellularLocation>
    <subcellularLocation>
        <location evidence="1">Endoplasmic reticulum</location>
    </subcellularLocation>
</comment>
<name>A0AAD6HA25_9EURO</name>
<feature type="compositionally biased region" description="Basic and acidic residues" evidence="11">
    <location>
        <begin position="573"/>
        <end position="596"/>
    </location>
</feature>
<gene>
    <name evidence="13" type="ORF">N7493_012003</name>
</gene>
<dbReference type="AlphaFoldDB" id="A0AAD6HA25"/>
<evidence type="ECO:0000256" key="11">
    <source>
        <dbReference type="SAM" id="MobiDB-lite"/>
    </source>
</evidence>
<keyword evidence="8 9" id="KW-0687">Ribonucleoprotein</keyword>
<feature type="domain" description="Signal recognition particle SRP72 subunit RNA-binding" evidence="12">
    <location>
        <begin position="553"/>
        <end position="599"/>
    </location>
</feature>
<dbReference type="PIRSF" id="PIRSF038922">
    <property type="entry name" value="SRP72"/>
    <property type="match status" value="1"/>
</dbReference>
<evidence type="ECO:0000256" key="8">
    <source>
        <dbReference type="ARBA" id="ARBA00023274"/>
    </source>
</evidence>
<comment type="caution">
    <text evidence="13">The sequence shown here is derived from an EMBL/GenBank/DDBJ whole genome shotgun (WGS) entry which is preliminary data.</text>
</comment>
<dbReference type="GO" id="GO:0005783">
    <property type="term" value="C:endoplasmic reticulum"/>
    <property type="evidence" value="ECO:0007669"/>
    <property type="project" value="UniProtKB-SubCell"/>
</dbReference>
<evidence type="ECO:0000256" key="6">
    <source>
        <dbReference type="ARBA" id="ARBA00022824"/>
    </source>
</evidence>
<comment type="function">
    <text evidence="9">Component of the signal recognition particle (SRP) complex, a ribonucleoprotein complex that mediates the cotranslational targeting of secretory and membrane proteins to the endoplasmic reticulum (ER).</text>
</comment>
<dbReference type="PANTHER" id="PTHR14094:SF9">
    <property type="entry name" value="SIGNAL RECOGNITION PARTICLE SUBUNIT SRP72"/>
    <property type="match status" value="1"/>
</dbReference>
<evidence type="ECO:0000256" key="9">
    <source>
        <dbReference type="PIRNR" id="PIRNR038922"/>
    </source>
</evidence>
<organism evidence="13 14">
    <name type="scientific">Penicillium malachiteum</name>
    <dbReference type="NCBI Taxonomy" id="1324776"/>
    <lineage>
        <taxon>Eukaryota</taxon>
        <taxon>Fungi</taxon>
        <taxon>Dikarya</taxon>
        <taxon>Ascomycota</taxon>
        <taxon>Pezizomycotina</taxon>
        <taxon>Eurotiomycetes</taxon>
        <taxon>Eurotiomycetidae</taxon>
        <taxon>Eurotiales</taxon>
        <taxon>Aspergillaceae</taxon>
        <taxon>Penicillium</taxon>
    </lineage>
</organism>
<dbReference type="InterPro" id="IPR011990">
    <property type="entry name" value="TPR-like_helical_dom_sf"/>
</dbReference>